<dbReference type="AlphaFoldDB" id="A0A4S8MV01"/>
<feature type="region of interest" description="Disordered" evidence="1">
    <location>
        <begin position="228"/>
        <end position="250"/>
    </location>
</feature>
<evidence type="ECO:0000313" key="2">
    <source>
        <dbReference type="EMBL" id="THV06244.1"/>
    </source>
</evidence>
<sequence length="507" mass="57531">MTTIICVVSYSRFAETLKELDLTGRYTSFRDAQDPVQAFSSLCSDKLESVSGDPRSPAASSLEVQMGLLTLSPQLVDLLAEDFPGRMTSTSETKTDRCVLAVNANTFLSGLEALEDRCLEVEHEIAVPGTVTAGVTTMAKVDPDVDVEHWFVVGCSVAHHSFGTYWQLTRYLMNFLYLDDEKSNHKKVWKVTSDTGNTSKVVIQRLTPKPRSHPSAAYFTLRLAKMTSNPNQDSQTPNGQSDAGDTSQEAQDRLPNACDIEIPMNELPQQLQYILYVIERVRDRLQFDDTGAVSANTLKDRLEEVANFAKRIVFWVHETEIESRKRSGHTVRWNSDFDGHWENLLEDHRTVEEVESVMQRRGTRQTLLRRSWVKNDAKASDACCRNLRKWKEEFLSEARRIIAKNMLDNKRSYRDKERHNNTPNDTEGSDRRTLAATSNNLFKGTVNNIGGNQTNHYNCDHSSWVVFNGPVNYCSTFPDLERANDIMVWLSAYQPDMGIQTSGDRIH</sequence>
<dbReference type="EMBL" id="ML179044">
    <property type="protein sequence ID" value="THV06244.1"/>
    <property type="molecule type" value="Genomic_DNA"/>
</dbReference>
<protein>
    <submittedName>
        <fullName evidence="2">Uncharacterized protein</fullName>
    </submittedName>
</protein>
<keyword evidence="3" id="KW-1185">Reference proteome</keyword>
<name>A0A4S8MV01_DENBC</name>
<gene>
    <name evidence="2" type="ORF">K435DRAFT_789656</name>
</gene>
<evidence type="ECO:0000313" key="3">
    <source>
        <dbReference type="Proteomes" id="UP000297245"/>
    </source>
</evidence>
<feature type="region of interest" description="Disordered" evidence="1">
    <location>
        <begin position="412"/>
        <end position="435"/>
    </location>
</feature>
<feature type="compositionally biased region" description="Polar residues" evidence="1">
    <location>
        <begin position="228"/>
        <end position="249"/>
    </location>
</feature>
<dbReference type="Proteomes" id="UP000297245">
    <property type="component" value="Unassembled WGS sequence"/>
</dbReference>
<organism evidence="2 3">
    <name type="scientific">Dendrothele bispora (strain CBS 962.96)</name>
    <dbReference type="NCBI Taxonomy" id="1314807"/>
    <lineage>
        <taxon>Eukaryota</taxon>
        <taxon>Fungi</taxon>
        <taxon>Dikarya</taxon>
        <taxon>Basidiomycota</taxon>
        <taxon>Agaricomycotina</taxon>
        <taxon>Agaricomycetes</taxon>
        <taxon>Agaricomycetidae</taxon>
        <taxon>Agaricales</taxon>
        <taxon>Agaricales incertae sedis</taxon>
        <taxon>Dendrothele</taxon>
    </lineage>
</organism>
<proteinExistence type="predicted"/>
<reference evidence="2 3" key="1">
    <citation type="journal article" date="2019" name="Nat. Ecol. Evol.">
        <title>Megaphylogeny resolves global patterns of mushroom evolution.</title>
        <authorList>
            <person name="Varga T."/>
            <person name="Krizsan K."/>
            <person name="Foldi C."/>
            <person name="Dima B."/>
            <person name="Sanchez-Garcia M."/>
            <person name="Sanchez-Ramirez S."/>
            <person name="Szollosi G.J."/>
            <person name="Szarkandi J.G."/>
            <person name="Papp V."/>
            <person name="Albert L."/>
            <person name="Andreopoulos W."/>
            <person name="Angelini C."/>
            <person name="Antonin V."/>
            <person name="Barry K.W."/>
            <person name="Bougher N.L."/>
            <person name="Buchanan P."/>
            <person name="Buyck B."/>
            <person name="Bense V."/>
            <person name="Catcheside P."/>
            <person name="Chovatia M."/>
            <person name="Cooper J."/>
            <person name="Damon W."/>
            <person name="Desjardin D."/>
            <person name="Finy P."/>
            <person name="Geml J."/>
            <person name="Haridas S."/>
            <person name="Hughes K."/>
            <person name="Justo A."/>
            <person name="Karasinski D."/>
            <person name="Kautmanova I."/>
            <person name="Kiss B."/>
            <person name="Kocsube S."/>
            <person name="Kotiranta H."/>
            <person name="LaButti K.M."/>
            <person name="Lechner B.E."/>
            <person name="Liimatainen K."/>
            <person name="Lipzen A."/>
            <person name="Lukacs Z."/>
            <person name="Mihaltcheva S."/>
            <person name="Morgado L.N."/>
            <person name="Niskanen T."/>
            <person name="Noordeloos M.E."/>
            <person name="Ohm R.A."/>
            <person name="Ortiz-Santana B."/>
            <person name="Ovrebo C."/>
            <person name="Racz N."/>
            <person name="Riley R."/>
            <person name="Savchenko A."/>
            <person name="Shiryaev A."/>
            <person name="Soop K."/>
            <person name="Spirin V."/>
            <person name="Szebenyi C."/>
            <person name="Tomsovsky M."/>
            <person name="Tulloss R.E."/>
            <person name="Uehling J."/>
            <person name="Grigoriev I.V."/>
            <person name="Vagvolgyi C."/>
            <person name="Papp T."/>
            <person name="Martin F.M."/>
            <person name="Miettinen O."/>
            <person name="Hibbett D.S."/>
            <person name="Nagy L.G."/>
        </authorList>
    </citation>
    <scope>NUCLEOTIDE SEQUENCE [LARGE SCALE GENOMIC DNA]</scope>
    <source>
        <strain evidence="2 3">CBS 962.96</strain>
    </source>
</reference>
<accession>A0A4S8MV01</accession>
<evidence type="ECO:0000256" key="1">
    <source>
        <dbReference type="SAM" id="MobiDB-lite"/>
    </source>
</evidence>